<evidence type="ECO:0000256" key="1">
    <source>
        <dbReference type="SAM" id="Phobius"/>
    </source>
</evidence>
<proteinExistence type="predicted"/>
<dbReference type="OrthoDB" id="2943673at2"/>
<evidence type="ECO:0000313" key="4">
    <source>
        <dbReference type="Proteomes" id="UP000290649"/>
    </source>
</evidence>
<gene>
    <name evidence="3" type="ORF">DS745_24160</name>
</gene>
<feature type="transmembrane region" description="Helical" evidence="1">
    <location>
        <begin position="164"/>
        <end position="182"/>
    </location>
</feature>
<keyword evidence="1" id="KW-0472">Membrane</keyword>
<evidence type="ECO:0000256" key="2">
    <source>
        <dbReference type="SAM" id="SignalP"/>
    </source>
</evidence>
<accession>A0A4Q0VM94</accession>
<keyword evidence="2" id="KW-0732">Signal</keyword>
<keyword evidence="1" id="KW-1133">Transmembrane helix</keyword>
<sequence>MKKRILLLFFVIMTSTSVSATTWVDLKPQKVLEQAEVIVLGTYNFSSEAKNGRVFNGFEFDVREIILGDYVEPLIAGIDVHDVSWAAEFQEEGGEFLLFLERNESANFLVPVGGINGVLKFLEGEIIHPDKKKKAYFDKYLRAQPQSESIGVVDSGYQWEVKSLISIVIFFLLVISLLTFYTKKRRSL</sequence>
<feature type="signal peptide" evidence="2">
    <location>
        <begin position="1"/>
        <end position="20"/>
    </location>
</feature>
<comment type="caution">
    <text evidence="3">The sequence shown here is derived from an EMBL/GenBank/DDBJ whole genome shotgun (WGS) entry which is preliminary data.</text>
</comment>
<keyword evidence="4" id="KW-1185">Reference proteome</keyword>
<dbReference type="AlphaFoldDB" id="A0A4Q0VM94"/>
<feature type="chain" id="PRO_5020232947" evidence="2">
    <location>
        <begin position="21"/>
        <end position="188"/>
    </location>
</feature>
<dbReference type="Proteomes" id="UP000290649">
    <property type="component" value="Unassembled WGS sequence"/>
</dbReference>
<keyword evidence="1" id="KW-0812">Transmembrane</keyword>
<protein>
    <submittedName>
        <fullName evidence="3">Uncharacterized protein</fullName>
    </submittedName>
</protein>
<dbReference type="RefSeq" id="WP_129080780.1">
    <property type="nucleotide sequence ID" value="NZ_QOUX01000050.1"/>
</dbReference>
<dbReference type="EMBL" id="QOUX01000050">
    <property type="protein sequence ID" value="RXI95549.1"/>
    <property type="molecule type" value="Genomic_DNA"/>
</dbReference>
<reference evidence="3 4" key="1">
    <citation type="journal article" date="2019" name="Int. J. Syst. Evol. Microbiol.">
        <title>Anaerobacillus alkaliphilus sp. nov., a novel alkaliphilic and moderately halophilic bacterium.</title>
        <authorList>
            <person name="Borsodi A.K."/>
            <person name="Aszalos J.M."/>
            <person name="Bihari P."/>
            <person name="Nagy I."/>
            <person name="Schumann P."/>
            <person name="Sproer C."/>
            <person name="Kovacs A.L."/>
            <person name="Boka K."/>
            <person name="Dobosy P."/>
            <person name="Ovari M."/>
            <person name="Szili-Kovacs T."/>
            <person name="Toth E."/>
        </authorList>
    </citation>
    <scope>NUCLEOTIDE SEQUENCE [LARGE SCALE GENOMIC DNA]</scope>
    <source>
        <strain evidence="3 4">B16-10</strain>
    </source>
</reference>
<name>A0A4Q0VM94_9BACI</name>
<organism evidence="3 4">
    <name type="scientific">Anaerobacillus alkaliphilus</name>
    <dbReference type="NCBI Taxonomy" id="1548597"/>
    <lineage>
        <taxon>Bacteria</taxon>
        <taxon>Bacillati</taxon>
        <taxon>Bacillota</taxon>
        <taxon>Bacilli</taxon>
        <taxon>Bacillales</taxon>
        <taxon>Bacillaceae</taxon>
        <taxon>Anaerobacillus</taxon>
    </lineage>
</organism>
<evidence type="ECO:0000313" key="3">
    <source>
        <dbReference type="EMBL" id="RXI95549.1"/>
    </source>
</evidence>